<dbReference type="InterPro" id="IPR015075">
    <property type="entry name" value="AtaL"/>
</dbReference>
<dbReference type="Pfam" id="PF08982">
    <property type="entry name" value="AtaL"/>
    <property type="match status" value="1"/>
</dbReference>
<proteinExistence type="predicted"/>
<protein>
    <submittedName>
        <fullName evidence="1">Uncharacterized protein</fullName>
    </submittedName>
</protein>
<dbReference type="EMBL" id="CAWUHB010000034">
    <property type="protein sequence ID" value="CAK7225713.1"/>
    <property type="molecule type" value="Genomic_DNA"/>
</dbReference>
<evidence type="ECO:0000313" key="2">
    <source>
        <dbReference type="Proteomes" id="UP001642405"/>
    </source>
</evidence>
<accession>A0ABP0C1F3</accession>
<dbReference type="CDD" id="cd08863">
    <property type="entry name" value="SRPBCC_DUF1857"/>
    <property type="match status" value="1"/>
</dbReference>
<dbReference type="Gene3D" id="3.30.530.20">
    <property type="match status" value="1"/>
</dbReference>
<dbReference type="InterPro" id="IPR023393">
    <property type="entry name" value="START-like_dom_sf"/>
</dbReference>
<comment type="caution">
    <text evidence="1">The sequence shown here is derived from an EMBL/GenBank/DDBJ whole genome shotgun (WGS) entry which is preliminary data.</text>
</comment>
<reference evidence="1 2" key="1">
    <citation type="submission" date="2024-01" db="EMBL/GenBank/DDBJ databases">
        <authorList>
            <person name="Allen C."/>
            <person name="Tagirdzhanova G."/>
        </authorList>
    </citation>
    <scope>NUCLEOTIDE SEQUENCE [LARGE SCALE GENOMIC DNA]</scope>
</reference>
<evidence type="ECO:0000313" key="1">
    <source>
        <dbReference type="EMBL" id="CAK7225713.1"/>
    </source>
</evidence>
<dbReference type="Proteomes" id="UP001642405">
    <property type="component" value="Unassembled WGS sequence"/>
</dbReference>
<keyword evidence="2" id="KW-1185">Reference proteome</keyword>
<dbReference type="SUPFAM" id="SSF55961">
    <property type="entry name" value="Bet v1-like"/>
    <property type="match status" value="1"/>
</dbReference>
<gene>
    <name evidence="1" type="ORF">SCUCBS95973_005956</name>
</gene>
<name>A0ABP0C1F3_9PEZI</name>
<organism evidence="1 2">
    <name type="scientific">Sporothrix curviconia</name>
    <dbReference type="NCBI Taxonomy" id="1260050"/>
    <lineage>
        <taxon>Eukaryota</taxon>
        <taxon>Fungi</taxon>
        <taxon>Dikarya</taxon>
        <taxon>Ascomycota</taxon>
        <taxon>Pezizomycotina</taxon>
        <taxon>Sordariomycetes</taxon>
        <taxon>Sordariomycetidae</taxon>
        <taxon>Ophiostomatales</taxon>
        <taxon>Ophiostomataceae</taxon>
        <taxon>Sporothrix</taxon>
    </lineage>
</organism>
<sequence length="164" mass="17666">MITIRLAHTIPVNPLGVMPVLTEAQVFAGFQRKIRRPQDFVPAIAECSVLADEAGVVKREVTFKPTGSSSHPHVAIEVCTELPPHRVDFEMDNGSTVLNIISAGSSGEPTDLYVTYVFAWKHPDLEVGSAAYNEAEAGHKKVAKMAVESSIATTRNLVAAGEIQ</sequence>